<evidence type="ECO:0000256" key="10">
    <source>
        <dbReference type="SAM" id="Phobius"/>
    </source>
</evidence>
<evidence type="ECO:0000256" key="11">
    <source>
        <dbReference type="SAM" id="SignalP"/>
    </source>
</evidence>
<dbReference type="GO" id="GO:0008270">
    <property type="term" value="F:zinc ion binding"/>
    <property type="evidence" value="ECO:0007669"/>
    <property type="project" value="UniProtKB-KW"/>
</dbReference>
<proteinExistence type="predicted"/>
<feature type="domain" description="RING-type" evidence="12">
    <location>
        <begin position="466"/>
        <end position="510"/>
    </location>
</feature>
<sequence>MPPPRRLYAPYAVLLAVVLVLGLIAGVDAYIPAVPTNNTSAAQQSGQNASDGSTLNLQWYPYSQSSDPVSYQLVGANSNGVNKVCSVFGVICSKGALVHFSETNLTNDTTITPWIALVACDTNATDASMDVDIFTLAKYRGAVAALLYSTHSQACLINPEYSNPAFFDQIMDIFSTENLAASQAIEDEFGRINATKFGSYNAKLLNESFDQINQTISTGAVNSPGYIFASLIAFNATDVDGEGSTTAVGNVGGSGGGSGPNTSLAMIILYAITGCVSALFCVVIVSGAVRAIRHPERYGPRSADAAFAGPPGAFGGPQSRARGLARAILDTFPVVKYGPNGAAPEATVHPKDLEAGVTSTSTGSSPHDEVKEGDALELDTYEYIEHSPVDSDAQDGAVRPMSLVTEVPRRVSGSGYNTRDGSDESPGAGSSRDVPTPVPRPRGRGVPDRDSRDKDVMPDAIGRETCPICIVDFEEGDDLRVLPCEGHHRFHQGCVDQWLLELSSSCPLCRQDFHVLETLMAGDMDEQLEPPRMPGASYRPLSTAGARFSRYLRLARRRQRGRGEDSLGYDPTNPPMPIAPETRLG</sequence>
<comment type="subcellular location">
    <subcellularLocation>
        <location evidence="1">Membrane</location>
        <topology evidence="1">Single-pass membrane protein</topology>
    </subcellularLocation>
</comment>
<feature type="region of interest" description="Disordered" evidence="9">
    <location>
        <begin position="343"/>
        <end position="370"/>
    </location>
</feature>
<keyword evidence="7 10" id="KW-0472">Membrane</keyword>
<accession>A0A8E2DSP6</accession>
<evidence type="ECO:0000256" key="7">
    <source>
        <dbReference type="ARBA" id="ARBA00023136"/>
    </source>
</evidence>
<dbReference type="Pfam" id="PF13639">
    <property type="entry name" value="zf-RING_2"/>
    <property type="match status" value="1"/>
</dbReference>
<evidence type="ECO:0000256" key="1">
    <source>
        <dbReference type="ARBA" id="ARBA00004167"/>
    </source>
</evidence>
<keyword evidence="3" id="KW-0479">Metal-binding</keyword>
<feature type="signal peptide" evidence="11">
    <location>
        <begin position="1"/>
        <end position="29"/>
    </location>
</feature>
<evidence type="ECO:0000256" key="8">
    <source>
        <dbReference type="PROSITE-ProRule" id="PRU00175"/>
    </source>
</evidence>
<evidence type="ECO:0000256" key="4">
    <source>
        <dbReference type="ARBA" id="ARBA00022771"/>
    </source>
</evidence>
<dbReference type="PANTHER" id="PTHR47168:SF1">
    <property type="entry name" value="OS02G0798600 PROTEIN"/>
    <property type="match status" value="1"/>
</dbReference>
<keyword evidence="14" id="KW-1185">Reference proteome</keyword>
<evidence type="ECO:0000313" key="13">
    <source>
        <dbReference type="EMBL" id="OCH95110.1"/>
    </source>
</evidence>
<protein>
    <recommendedName>
        <fullName evidence="12">RING-type domain-containing protein</fullName>
    </recommendedName>
</protein>
<evidence type="ECO:0000256" key="9">
    <source>
        <dbReference type="SAM" id="MobiDB-lite"/>
    </source>
</evidence>
<evidence type="ECO:0000256" key="2">
    <source>
        <dbReference type="ARBA" id="ARBA00022692"/>
    </source>
</evidence>
<dbReference type="PROSITE" id="PS50089">
    <property type="entry name" value="ZF_RING_2"/>
    <property type="match status" value="1"/>
</dbReference>
<keyword evidence="11" id="KW-0732">Signal</keyword>
<dbReference type="OrthoDB" id="8062037at2759"/>
<dbReference type="AlphaFoldDB" id="A0A8E2DSP6"/>
<keyword evidence="5" id="KW-0862">Zinc</keyword>
<feature type="region of interest" description="Disordered" evidence="9">
    <location>
        <begin position="403"/>
        <end position="458"/>
    </location>
</feature>
<dbReference type="InterPro" id="IPR013083">
    <property type="entry name" value="Znf_RING/FYVE/PHD"/>
</dbReference>
<evidence type="ECO:0000256" key="3">
    <source>
        <dbReference type="ARBA" id="ARBA00022723"/>
    </source>
</evidence>
<keyword evidence="4 8" id="KW-0863">Zinc-finger</keyword>
<dbReference type="Gene3D" id="3.30.40.10">
    <property type="entry name" value="Zinc/RING finger domain, C3HC4 (zinc finger)"/>
    <property type="match status" value="1"/>
</dbReference>
<keyword evidence="6 10" id="KW-1133">Transmembrane helix</keyword>
<dbReference type="SUPFAM" id="SSF57850">
    <property type="entry name" value="RING/U-box"/>
    <property type="match status" value="1"/>
</dbReference>
<dbReference type="InterPro" id="IPR001841">
    <property type="entry name" value="Znf_RING"/>
</dbReference>
<reference evidence="13 14" key="1">
    <citation type="submission" date="2016-07" db="EMBL/GenBank/DDBJ databases">
        <title>Draft genome of the white-rot fungus Obba rivulosa 3A-2.</title>
        <authorList>
            <consortium name="DOE Joint Genome Institute"/>
            <person name="Miettinen O."/>
            <person name="Riley R."/>
            <person name="Acob R."/>
            <person name="Barry K."/>
            <person name="Cullen D."/>
            <person name="De Vries R."/>
            <person name="Hainaut M."/>
            <person name="Hatakka A."/>
            <person name="Henrissat B."/>
            <person name="Hilden K."/>
            <person name="Kuo R."/>
            <person name="Labutti K."/>
            <person name="Lipzen A."/>
            <person name="Makela M.R."/>
            <person name="Sandor L."/>
            <person name="Spatafora J.W."/>
            <person name="Grigoriev I.V."/>
            <person name="Hibbett D.S."/>
        </authorList>
    </citation>
    <scope>NUCLEOTIDE SEQUENCE [LARGE SCALE GENOMIC DNA]</scope>
    <source>
        <strain evidence="13 14">3A-2</strain>
    </source>
</reference>
<evidence type="ECO:0000259" key="12">
    <source>
        <dbReference type="PROSITE" id="PS50089"/>
    </source>
</evidence>
<dbReference type="InterPro" id="IPR051653">
    <property type="entry name" value="E3_ligase_sorting_rcpt"/>
</dbReference>
<dbReference type="EMBL" id="KV722338">
    <property type="protein sequence ID" value="OCH95110.1"/>
    <property type="molecule type" value="Genomic_DNA"/>
</dbReference>
<dbReference type="GO" id="GO:0016020">
    <property type="term" value="C:membrane"/>
    <property type="evidence" value="ECO:0007669"/>
    <property type="project" value="UniProtKB-SubCell"/>
</dbReference>
<feature type="transmembrane region" description="Helical" evidence="10">
    <location>
        <begin position="267"/>
        <end position="292"/>
    </location>
</feature>
<evidence type="ECO:0000256" key="6">
    <source>
        <dbReference type="ARBA" id="ARBA00022989"/>
    </source>
</evidence>
<gene>
    <name evidence="13" type="ORF">OBBRIDRAFT_768211</name>
</gene>
<keyword evidence="2 10" id="KW-0812">Transmembrane</keyword>
<organism evidence="13 14">
    <name type="scientific">Obba rivulosa</name>
    <dbReference type="NCBI Taxonomy" id="1052685"/>
    <lineage>
        <taxon>Eukaryota</taxon>
        <taxon>Fungi</taxon>
        <taxon>Dikarya</taxon>
        <taxon>Basidiomycota</taxon>
        <taxon>Agaricomycotina</taxon>
        <taxon>Agaricomycetes</taxon>
        <taxon>Polyporales</taxon>
        <taxon>Gelatoporiaceae</taxon>
        <taxon>Obba</taxon>
    </lineage>
</organism>
<evidence type="ECO:0000313" key="14">
    <source>
        <dbReference type="Proteomes" id="UP000250043"/>
    </source>
</evidence>
<name>A0A8E2DSP6_9APHY</name>
<feature type="chain" id="PRO_5034066314" description="RING-type domain-containing protein" evidence="11">
    <location>
        <begin position="30"/>
        <end position="585"/>
    </location>
</feature>
<feature type="region of interest" description="Disordered" evidence="9">
    <location>
        <begin position="557"/>
        <end position="585"/>
    </location>
</feature>
<dbReference type="Proteomes" id="UP000250043">
    <property type="component" value="Unassembled WGS sequence"/>
</dbReference>
<dbReference type="CDD" id="cd16454">
    <property type="entry name" value="RING-H2_PA-TM-RING"/>
    <property type="match status" value="1"/>
</dbReference>
<dbReference type="SMART" id="SM00184">
    <property type="entry name" value="RING"/>
    <property type="match status" value="1"/>
</dbReference>
<feature type="compositionally biased region" description="Basic and acidic residues" evidence="9">
    <location>
        <begin position="445"/>
        <end position="457"/>
    </location>
</feature>
<evidence type="ECO:0000256" key="5">
    <source>
        <dbReference type="ARBA" id="ARBA00022833"/>
    </source>
</evidence>
<dbReference type="PANTHER" id="PTHR47168">
    <property type="entry name" value="RING ZINC FINGER DOMAIN SUPERFAMILY PROTEIN-RELATED"/>
    <property type="match status" value="1"/>
</dbReference>